<organism evidence="2 3">
    <name type="scientific">Caenibius tardaugens NBRC 16725</name>
    <dbReference type="NCBI Taxonomy" id="1219035"/>
    <lineage>
        <taxon>Bacteria</taxon>
        <taxon>Pseudomonadati</taxon>
        <taxon>Pseudomonadota</taxon>
        <taxon>Alphaproteobacteria</taxon>
        <taxon>Sphingomonadales</taxon>
        <taxon>Erythrobacteraceae</taxon>
        <taxon>Caenibius</taxon>
    </lineage>
</organism>
<evidence type="ECO:0000313" key="2">
    <source>
        <dbReference type="EMBL" id="GAD47856.1"/>
    </source>
</evidence>
<keyword evidence="3" id="KW-1185">Reference proteome</keyword>
<dbReference type="Proteomes" id="UP000016568">
    <property type="component" value="Unassembled WGS sequence"/>
</dbReference>
<dbReference type="AlphaFoldDB" id="U2Y495"/>
<comment type="caution">
    <text evidence="2">The sequence shown here is derived from an EMBL/GenBank/DDBJ whole genome shotgun (WGS) entry which is preliminary data.</text>
</comment>
<evidence type="ECO:0000313" key="3">
    <source>
        <dbReference type="Proteomes" id="UP000016568"/>
    </source>
</evidence>
<accession>U2Y495</accession>
<protein>
    <submittedName>
        <fullName evidence="2">Uncharacterized protein</fullName>
    </submittedName>
</protein>
<dbReference type="EMBL" id="BASZ01000001">
    <property type="protein sequence ID" value="GAD47856.1"/>
    <property type="molecule type" value="Genomic_DNA"/>
</dbReference>
<reference evidence="2 3" key="1">
    <citation type="submission" date="2013-09" db="EMBL/GenBank/DDBJ databases">
        <title>Whole genome shotgun sequence of Novosphingobium tardaugens NBRC 16725.</title>
        <authorList>
            <person name="Isaki S."/>
            <person name="Hosoyama A."/>
            <person name="Tsuchikane K."/>
            <person name="Katsumata H."/>
            <person name="Ando Y."/>
            <person name="Yamazaki S."/>
            <person name="Fujita N."/>
        </authorList>
    </citation>
    <scope>NUCLEOTIDE SEQUENCE [LARGE SCALE GENOMIC DNA]</scope>
    <source>
        <strain evidence="2 3">NBRC 16725</strain>
    </source>
</reference>
<evidence type="ECO:0000256" key="1">
    <source>
        <dbReference type="SAM" id="MobiDB-lite"/>
    </source>
</evidence>
<sequence length="70" mass="6985">MGLRHAFQASDRSGGSIAGGGSAPPLIGTITVNGDLTIEGGAVAHIGIMAANPVFDAIAVMPDDPAMIRR</sequence>
<gene>
    <name evidence="2" type="ORF">NT2_01_06300</name>
</gene>
<feature type="region of interest" description="Disordered" evidence="1">
    <location>
        <begin position="1"/>
        <end position="22"/>
    </location>
</feature>
<proteinExistence type="predicted"/>
<name>U2Y495_9SPHN</name>